<organism evidence="4 5">
    <name type="scientific">Lactococcus termiticola</name>
    <dbReference type="NCBI Taxonomy" id="2169526"/>
    <lineage>
        <taxon>Bacteria</taxon>
        <taxon>Bacillati</taxon>
        <taxon>Bacillota</taxon>
        <taxon>Bacilli</taxon>
        <taxon>Lactobacillales</taxon>
        <taxon>Streptococcaceae</taxon>
        <taxon>Lactococcus</taxon>
    </lineage>
</organism>
<dbReference type="Gene3D" id="3.40.50.450">
    <property type="match status" value="1"/>
</dbReference>
<dbReference type="InterPro" id="IPR041104">
    <property type="entry name" value="SAM_DprA"/>
</dbReference>
<proteinExistence type="inferred from homology"/>
<name>A0A2R5HKQ8_9LACT</name>
<dbReference type="RefSeq" id="WP_109246205.1">
    <property type="nucleotide sequence ID" value="NZ_BFFO01000008.1"/>
</dbReference>
<dbReference type="Proteomes" id="UP000245021">
    <property type="component" value="Unassembled WGS sequence"/>
</dbReference>
<feature type="domain" description="Smf/DprA SLOG" evidence="2">
    <location>
        <begin position="75"/>
        <end position="279"/>
    </location>
</feature>
<protein>
    <submittedName>
        <fullName evidence="4">DNA processing protein</fullName>
    </submittedName>
</protein>
<dbReference type="GO" id="GO:0009294">
    <property type="term" value="P:DNA-mediated transformation"/>
    <property type="evidence" value="ECO:0007669"/>
    <property type="project" value="InterPro"/>
</dbReference>
<dbReference type="AlphaFoldDB" id="A0A2R5HKQ8"/>
<feature type="domain" description="DNA processing protein A sterile alpha motif" evidence="3">
    <location>
        <begin position="3"/>
        <end position="63"/>
    </location>
</feature>
<comment type="caution">
    <text evidence="4">The sequence shown here is derived from an EMBL/GenBank/DDBJ whole genome shotgun (WGS) entry which is preliminary data.</text>
</comment>
<dbReference type="PANTHER" id="PTHR43022:SF1">
    <property type="entry name" value="PROTEIN SMF"/>
    <property type="match status" value="1"/>
</dbReference>
<dbReference type="InterPro" id="IPR003488">
    <property type="entry name" value="DprA"/>
</dbReference>
<dbReference type="InterPro" id="IPR057666">
    <property type="entry name" value="DrpA_SLOG"/>
</dbReference>
<dbReference type="SUPFAM" id="SSF102405">
    <property type="entry name" value="MCP/YpsA-like"/>
    <property type="match status" value="1"/>
</dbReference>
<comment type="similarity">
    <text evidence="1">Belongs to the DprA/Smf family.</text>
</comment>
<dbReference type="PANTHER" id="PTHR43022">
    <property type="entry name" value="PROTEIN SMF"/>
    <property type="match status" value="1"/>
</dbReference>
<sequence length="281" mass="31603">MTNNFDIFRWKMAGLSNRSVNRILDFLAESPQKLPLRRLAEIGQPKSTVNFIEGYKSQDVKDLRKQFSRFPSFSILDEAYPERLRQIYDPPTLLFYLGNLKLLEQEKIAFVGSREASSSAMKSTQNLISGLNGRFVIVSGLARGIDTASHLSAIKSKSGTIAVIGTGLDQYYPEDNRKLQDHISRHELLLSEYPAGSKALKYHFPERNRIIAGLSKAVVVIEAKRRSGSLITAERAMEEGRDVFAVPGDINEARSEGCHHLIQEGAKLVYQPKDIIEEYES</sequence>
<dbReference type="EMBL" id="BFFO01000008">
    <property type="protein sequence ID" value="GBG97211.1"/>
    <property type="molecule type" value="Genomic_DNA"/>
</dbReference>
<evidence type="ECO:0000259" key="3">
    <source>
        <dbReference type="Pfam" id="PF18255"/>
    </source>
</evidence>
<accession>A0A2R5HKQ8</accession>
<evidence type="ECO:0000313" key="4">
    <source>
        <dbReference type="EMBL" id="GBG97211.1"/>
    </source>
</evidence>
<evidence type="ECO:0000259" key="2">
    <source>
        <dbReference type="Pfam" id="PF02481"/>
    </source>
</evidence>
<evidence type="ECO:0000256" key="1">
    <source>
        <dbReference type="ARBA" id="ARBA00006525"/>
    </source>
</evidence>
<dbReference type="Pfam" id="PF18255">
    <property type="entry name" value="SAM_DprA"/>
    <property type="match status" value="1"/>
</dbReference>
<dbReference type="Pfam" id="PF02481">
    <property type="entry name" value="DNA_processg_A"/>
    <property type="match status" value="1"/>
</dbReference>
<evidence type="ECO:0000313" key="5">
    <source>
        <dbReference type="Proteomes" id="UP000245021"/>
    </source>
</evidence>
<reference evidence="4 5" key="1">
    <citation type="journal article" date="2018" name="Genome Announc.">
        <title>Draft Genome Sequence of Lactococcus sp. Strain NtB2 (JCM 32569), Isolated from the Gut of the Higher Termite Nasutitermes takasagoensis.</title>
        <authorList>
            <person name="Noda S."/>
            <person name="Aihara C."/>
            <person name="Yuki M."/>
            <person name="Ohkuma M."/>
        </authorList>
    </citation>
    <scope>NUCLEOTIDE SEQUENCE [LARGE SCALE GENOMIC DNA]</scope>
    <source>
        <strain evidence="4 5">NtB2</strain>
    </source>
</reference>
<dbReference type="OrthoDB" id="9785707at2"/>
<keyword evidence="5" id="KW-1185">Reference proteome</keyword>
<gene>
    <name evidence="4" type="primary">smf</name>
    <name evidence="4" type="ORF">NtB2_01349</name>
</gene>
<dbReference type="NCBIfam" id="TIGR00732">
    <property type="entry name" value="dprA"/>
    <property type="match status" value="1"/>
</dbReference>